<feature type="transmembrane region" description="Helical" evidence="1">
    <location>
        <begin position="26"/>
        <end position="46"/>
    </location>
</feature>
<evidence type="ECO:0000313" key="2">
    <source>
        <dbReference type="EMBL" id="WVY96414.1"/>
    </source>
</evidence>
<proteinExistence type="predicted"/>
<reference evidence="2 3" key="1">
    <citation type="journal article" date="2023" name="Life. Sci Alliance">
        <title>Evolutionary insights into 3D genome organization and epigenetic landscape of Vigna mungo.</title>
        <authorList>
            <person name="Junaid A."/>
            <person name="Singh B."/>
            <person name="Bhatia S."/>
        </authorList>
    </citation>
    <scope>NUCLEOTIDE SEQUENCE [LARGE SCALE GENOMIC DNA]</scope>
    <source>
        <strain evidence="2">Urdbean</strain>
    </source>
</reference>
<dbReference type="Proteomes" id="UP001374535">
    <property type="component" value="Chromosome 9"/>
</dbReference>
<gene>
    <name evidence="2" type="ORF">V8G54_028565</name>
</gene>
<name>A0AAQ3MRN3_VIGMU</name>
<sequence length="107" mass="11536">MEGRSNPLSDTHFSAVSANLVKLSGFIFPLMLGSMMSSSVPLLLLYNAHSARLTCSLGRLGLRAGLAQRASNSTTPNEYTSDFSVNCCLLKYSGSKYPKLPFTTVLI</sequence>
<dbReference type="AlphaFoldDB" id="A0AAQ3MRN3"/>
<keyword evidence="1" id="KW-1133">Transmembrane helix</keyword>
<keyword evidence="3" id="KW-1185">Reference proteome</keyword>
<organism evidence="2 3">
    <name type="scientific">Vigna mungo</name>
    <name type="common">Black gram</name>
    <name type="synonym">Phaseolus mungo</name>
    <dbReference type="NCBI Taxonomy" id="3915"/>
    <lineage>
        <taxon>Eukaryota</taxon>
        <taxon>Viridiplantae</taxon>
        <taxon>Streptophyta</taxon>
        <taxon>Embryophyta</taxon>
        <taxon>Tracheophyta</taxon>
        <taxon>Spermatophyta</taxon>
        <taxon>Magnoliopsida</taxon>
        <taxon>eudicotyledons</taxon>
        <taxon>Gunneridae</taxon>
        <taxon>Pentapetalae</taxon>
        <taxon>rosids</taxon>
        <taxon>fabids</taxon>
        <taxon>Fabales</taxon>
        <taxon>Fabaceae</taxon>
        <taxon>Papilionoideae</taxon>
        <taxon>50 kb inversion clade</taxon>
        <taxon>NPAAA clade</taxon>
        <taxon>indigoferoid/millettioid clade</taxon>
        <taxon>Phaseoleae</taxon>
        <taxon>Vigna</taxon>
    </lineage>
</organism>
<accession>A0AAQ3MRN3</accession>
<dbReference type="EMBL" id="CP144692">
    <property type="protein sequence ID" value="WVY96414.1"/>
    <property type="molecule type" value="Genomic_DNA"/>
</dbReference>
<keyword evidence="1" id="KW-0812">Transmembrane</keyword>
<protein>
    <submittedName>
        <fullName evidence="2">Uncharacterized protein</fullName>
    </submittedName>
</protein>
<evidence type="ECO:0000256" key="1">
    <source>
        <dbReference type="SAM" id="Phobius"/>
    </source>
</evidence>
<keyword evidence="1" id="KW-0472">Membrane</keyword>
<evidence type="ECO:0000313" key="3">
    <source>
        <dbReference type="Proteomes" id="UP001374535"/>
    </source>
</evidence>